<dbReference type="GO" id="GO:0005975">
    <property type="term" value="P:carbohydrate metabolic process"/>
    <property type="evidence" value="ECO:0007669"/>
    <property type="project" value="InterPro"/>
</dbReference>
<evidence type="ECO:0000256" key="2">
    <source>
        <dbReference type="SAM" id="SignalP"/>
    </source>
</evidence>
<dbReference type="GO" id="GO:0008422">
    <property type="term" value="F:beta-glucosidase activity"/>
    <property type="evidence" value="ECO:0007669"/>
    <property type="project" value="TreeGrafter"/>
</dbReference>
<dbReference type="PRINTS" id="PR00131">
    <property type="entry name" value="GLHYDRLASE1"/>
</dbReference>
<dbReference type="PANTHER" id="PTHR10353:SF53">
    <property type="entry name" value="BETA-1,4-GLUCOSIDASE (EUROFUNG)"/>
    <property type="match status" value="1"/>
</dbReference>
<evidence type="ECO:0000256" key="1">
    <source>
        <dbReference type="RuleBase" id="RU003690"/>
    </source>
</evidence>
<dbReference type="AlphaFoldDB" id="A0AAV9WQL3"/>
<comment type="similarity">
    <text evidence="1">Belongs to the glycosyl hydrolase 1 family.</text>
</comment>
<evidence type="ECO:0000313" key="4">
    <source>
        <dbReference type="Proteomes" id="UP001370758"/>
    </source>
</evidence>
<feature type="signal peptide" evidence="2">
    <location>
        <begin position="1"/>
        <end position="25"/>
    </location>
</feature>
<keyword evidence="2" id="KW-0732">Signal</keyword>
<dbReference type="InterPro" id="IPR017853">
    <property type="entry name" value="GH"/>
</dbReference>
<name>A0AAV9WQL3_9PEZI</name>
<reference evidence="3 4" key="1">
    <citation type="submission" date="2023-08" db="EMBL/GenBank/DDBJ databases">
        <authorList>
            <person name="Palmer J.M."/>
        </authorList>
    </citation>
    <scope>NUCLEOTIDE SEQUENCE [LARGE SCALE GENOMIC DNA]</scope>
    <source>
        <strain evidence="3 4">TWF481</strain>
    </source>
</reference>
<dbReference type="Pfam" id="PF00232">
    <property type="entry name" value="Glyco_hydro_1"/>
    <property type="match status" value="1"/>
</dbReference>
<proteinExistence type="inferred from homology"/>
<evidence type="ECO:0000313" key="3">
    <source>
        <dbReference type="EMBL" id="KAK6512580.1"/>
    </source>
</evidence>
<dbReference type="Gene3D" id="3.20.20.80">
    <property type="entry name" value="Glycosidases"/>
    <property type="match status" value="1"/>
</dbReference>
<feature type="chain" id="PRO_5043776769" description="Beta-glucosidase" evidence="2">
    <location>
        <begin position="26"/>
        <end position="632"/>
    </location>
</feature>
<comment type="caution">
    <text evidence="3">The sequence shown here is derived from an EMBL/GenBank/DDBJ whole genome shotgun (WGS) entry which is preliminary data.</text>
</comment>
<dbReference type="Proteomes" id="UP001370758">
    <property type="component" value="Unassembled WGS sequence"/>
</dbReference>
<gene>
    <name evidence="3" type="ORF">TWF481_001464</name>
</gene>
<evidence type="ECO:0008006" key="5">
    <source>
        <dbReference type="Google" id="ProtNLM"/>
    </source>
</evidence>
<dbReference type="PANTHER" id="PTHR10353">
    <property type="entry name" value="GLYCOSYL HYDROLASE"/>
    <property type="match status" value="1"/>
</dbReference>
<keyword evidence="4" id="KW-1185">Reference proteome</keyword>
<protein>
    <recommendedName>
        <fullName evidence="5">Beta-glucosidase</fullName>
    </recommendedName>
</protein>
<sequence length="632" mass="71859">MARISQHLSTIALLLELSIIHICSAQQVYVFTTGISPRPHCSASYDKAPATPTYRFSQFSFTQTETYRYATSIPPPRTTKTYARPYRKLKTLIPPLQTTTWGNWNPNDTAATDTADPYGQAAWSSLWEWAAPANYTTTGIYSTTVTPTPIPSSELVLPPKDYFGPTDCYKFPKDFIFGVAGSACQIEGAIAREGKGPNQMDVWSEPGEPNNYVTNENYYLYKQDIERLASLGVKYYSFTIPWSRILPFAFPGTPVNSAAINHYNDLIDFVLSKGMTPTVTMIHFDTPLQFYGTNITSRQWRNGVMGVGSGAYGNPLFEDSFVHYGKILLTHFSDRVPIWFTFNEPMLFCDTGASVNNVIKSHARVVHFYKEVIKGTGKIGIRLHDPFSVPLNPQNQTHIAAAHHINSFHLDTFWNPLVLGIDYPESFKMAITDYVPLTPKDLAYLKGTCDFLSIQPYTASVASPPPGGIESCAKNSSSEYFPFCVKLQSTNIFGWNFGYRSYSRVYTTPEYLRTYLNYLWNTFRKPVFITEFGFPVFGEADKEVREDMLYDSPRSNYYLSFMTEVLKAIWEDGVNVMGALAWSFADNWEFGDYDARFGLQVVDRETQERYYKKSFFDLVGFVRDRHPNYEES</sequence>
<accession>A0AAV9WQL3</accession>
<organism evidence="3 4">
    <name type="scientific">Arthrobotrys musiformis</name>
    <dbReference type="NCBI Taxonomy" id="47236"/>
    <lineage>
        <taxon>Eukaryota</taxon>
        <taxon>Fungi</taxon>
        <taxon>Dikarya</taxon>
        <taxon>Ascomycota</taxon>
        <taxon>Pezizomycotina</taxon>
        <taxon>Orbiliomycetes</taxon>
        <taxon>Orbiliales</taxon>
        <taxon>Orbiliaceae</taxon>
        <taxon>Arthrobotrys</taxon>
    </lineage>
</organism>
<dbReference type="SUPFAM" id="SSF51445">
    <property type="entry name" value="(Trans)glycosidases"/>
    <property type="match status" value="1"/>
</dbReference>
<dbReference type="InterPro" id="IPR001360">
    <property type="entry name" value="Glyco_hydro_1"/>
</dbReference>
<dbReference type="EMBL" id="JAVHJL010000001">
    <property type="protein sequence ID" value="KAK6512580.1"/>
    <property type="molecule type" value="Genomic_DNA"/>
</dbReference>